<gene>
    <name evidence="2" type="ORF">OHB35_26765</name>
</gene>
<evidence type="ECO:0000313" key="3">
    <source>
        <dbReference type="Proteomes" id="UP001340816"/>
    </source>
</evidence>
<dbReference type="Proteomes" id="UP001340816">
    <property type="component" value="Chromosome"/>
</dbReference>
<sequence length="62" mass="6790">MSRPIHWQKSSFSGGGDGDSCVELAAVNGEHLLRESDEPDRILPVTHHGLAALLHHLRANRP</sequence>
<organism evidence="2 3">
    <name type="scientific">Streptomyces phaeochromogenes</name>
    <dbReference type="NCBI Taxonomy" id="1923"/>
    <lineage>
        <taxon>Bacteria</taxon>
        <taxon>Bacillati</taxon>
        <taxon>Actinomycetota</taxon>
        <taxon>Actinomycetes</taxon>
        <taxon>Kitasatosporales</taxon>
        <taxon>Streptomycetaceae</taxon>
        <taxon>Streptomyces</taxon>
        <taxon>Streptomyces phaeochromogenes group</taxon>
    </lineage>
</organism>
<dbReference type="EMBL" id="CP109135">
    <property type="protein sequence ID" value="WSD16555.1"/>
    <property type="molecule type" value="Genomic_DNA"/>
</dbReference>
<dbReference type="InterPro" id="IPR007278">
    <property type="entry name" value="DUF397"/>
</dbReference>
<evidence type="ECO:0000259" key="1">
    <source>
        <dbReference type="Pfam" id="PF04149"/>
    </source>
</evidence>
<protein>
    <submittedName>
        <fullName evidence="2">DUF397 domain-containing protein</fullName>
    </submittedName>
</protein>
<evidence type="ECO:0000313" key="2">
    <source>
        <dbReference type="EMBL" id="WSD16555.1"/>
    </source>
</evidence>
<name>A0ABZ1HGY5_STRPH</name>
<feature type="domain" description="DUF397" evidence="1">
    <location>
        <begin position="6"/>
        <end position="58"/>
    </location>
</feature>
<dbReference type="RefSeq" id="WP_326760125.1">
    <property type="nucleotide sequence ID" value="NZ_CP109135.1"/>
</dbReference>
<dbReference type="Pfam" id="PF04149">
    <property type="entry name" value="DUF397"/>
    <property type="match status" value="1"/>
</dbReference>
<reference evidence="2 3" key="1">
    <citation type="submission" date="2022-10" db="EMBL/GenBank/DDBJ databases">
        <title>The complete genomes of actinobacterial strains from the NBC collection.</title>
        <authorList>
            <person name="Joergensen T.S."/>
            <person name="Alvarez Arevalo M."/>
            <person name="Sterndorff E.B."/>
            <person name="Faurdal D."/>
            <person name="Vuksanovic O."/>
            <person name="Mourched A.-S."/>
            <person name="Charusanti P."/>
            <person name="Shaw S."/>
            <person name="Blin K."/>
            <person name="Weber T."/>
        </authorList>
    </citation>
    <scope>NUCLEOTIDE SEQUENCE [LARGE SCALE GENOMIC DNA]</scope>
    <source>
        <strain evidence="2 3">NBC 01752</strain>
    </source>
</reference>
<accession>A0ABZ1HGY5</accession>
<keyword evidence="3" id="KW-1185">Reference proteome</keyword>
<proteinExistence type="predicted"/>